<evidence type="ECO:0000256" key="1">
    <source>
        <dbReference type="SAM" id="MobiDB-lite"/>
    </source>
</evidence>
<reference evidence="2" key="1">
    <citation type="submission" date="2019-12" db="EMBL/GenBank/DDBJ databases">
        <title>Whole genome sequencing of Haloarcula argentinensis strain pws5.</title>
        <authorList>
            <person name="Verma D.K."/>
            <person name="Gopal K."/>
            <person name="Prasad E.S."/>
        </authorList>
    </citation>
    <scope>NUCLEOTIDE SEQUENCE</scope>
    <source>
        <strain evidence="2">Pws5</strain>
    </source>
</reference>
<dbReference type="AlphaFoldDB" id="A0A847UEE7"/>
<gene>
    <name evidence="2" type="ORF">GOC77_01030</name>
</gene>
<name>A0A847UEE7_HALAR</name>
<protein>
    <submittedName>
        <fullName evidence="2">Uncharacterized protein</fullName>
    </submittedName>
</protein>
<accession>A0A847UEE7</accession>
<feature type="region of interest" description="Disordered" evidence="1">
    <location>
        <begin position="362"/>
        <end position="390"/>
    </location>
</feature>
<evidence type="ECO:0000313" key="2">
    <source>
        <dbReference type="EMBL" id="NLV11875.1"/>
    </source>
</evidence>
<sequence length="698" mass="75518">MTTTVPGRGWYVEVDHPNGTVWRPDVVGEPTPQPTINGLPRLSVPVRASDRYAKGDFDGQPMRAWFNGVRLPVDQVDTPRATERGWVLEGRGAVELDERVRMEVDSRPAHLVADDIIGQTPYTADVDAPPSAATETLVQSASTQSEWEQLLPAIPSTSPLQLNNGTLEVAQTSWLREAEEETFFGGVRSDSNASAGEMVAMSSTVHELEYSWTPQYDIPAGELGASLRLRAPSGSGPGFEVTIDGNSVYLIPAGGFGSDRFTFLQRSGANDAPSVSAGSSVSVKISVTEENGNVIEVDTLGLTDARFSYTFPDNVNSDGYLPGPEPHPQLLLQDTDDAITSLSAEGARLNAAYDDVSNNQQLQVSNDQGGSYAPSDGSENNTESVDVTFSQSSSTVRARFGLSRYGSGRQQSPANGYNAQSVSSYELYADLNEQPLVINQTFDDDAATVLNQIAPPGTVWQAVRDGDSYQVIWTEAGQRTTDGEDDVSSWEYERRVEQAVDKVVIKGSVLRRRDERVTAQHDTAVPLDETELVHGRETVYDPGTSTEYVEGQDYSLNAQPGELVALSSGNISDDQEVAIDYGYRPVGESSTTVSDPHTIVRSITGLTTDRECTLVAKQLASELDTPVTEGTVTLSANRTDWSLVESRAFEALPTPDQVDIHDAQPSASGTALRIGSRQPLEEIIEDIRSRVSQNAERS</sequence>
<feature type="compositionally biased region" description="Polar residues" evidence="1">
    <location>
        <begin position="377"/>
        <end position="390"/>
    </location>
</feature>
<comment type="caution">
    <text evidence="2">The sequence shown here is derived from an EMBL/GenBank/DDBJ whole genome shotgun (WGS) entry which is preliminary data.</text>
</comment>
<organism evidence="2 3">
    <name type="scientific">Haloarcula argentinensis</name>
    <dbReference type="NCBI Taxonomy" id="43776"/>
    <lineage>
        <taxon>Archaea</taxon>
        <taxon>Methanobacteriati</taxon>
        <taxon>Methanobacteriota</taxon>
        <taxon>Stenosarchaea group</taxon>
        <taxon>Halobacteria</taxon>
        <taxon>Halobacteriales</taxon>
        <taxon>Haloarculaceae</taxon>
        <taxon>Haloarcula</taxon>
    </lineage>
</organism>
<dbReference type="EMBL" id="WOWA01000002">
    <property type="protein sequence ID" value="NLV11875.1"/>
    <property type="molecule type" value="Genomic_DNA"/>
</dbReference>
<evidence type="ECO:0000313" key="3">
    <source>
        <dbReference type="Proteomes" id="UP000641625"/>
    </source>
</evidence>
<dbReference type="RefSeq" id="WP_170095608.1">
    <property type="nucleotide sequence ID" value="NZ_WOWA01000002.1"/>
</dbReference>
<proteinExistence type="predicted"/>
<dbReference type="Proteomes" id="UP000641625">
    <property type="component" value="Unassembled WGS sequence"/>
</dbReference>